<evidence type="ECO:0000313" key="2">
    <source>
        <dbReference type="EMBL" id="RIB03394.1"/>
    </source>
</evidence>
<dbReference type="Pfam" id="PF07707">
    <property type="entry name" value="BACK"/>
    <property type="match status" value="1"/>
</dbReference>
<dbReference type="AlphaFoldDB" id="A0A397TZL2"/>
<feature type="domain" description="TLDc" evidence="1">
    <location>
        <begin position="201"/>
        <end position="386"/>
    </location>
</feature>
<dbReference type="PANTHER" id="PTHR45774">
    <property type="entry name" value="BTB/POZ DOMAIN-CONTAINING"/>
    <property type="match status" value="1"/>
</dbReference>
<dbReference type="Gene3D" id="1.25.40.420">
    <property type="match status" value="1"/>
</dbReference>
<protein>
    <recommendedName>
        <fullName evidence="1">TLDc domain-containing protein</fullName>
    </recommendedName>
</protein>
<dbReference type="EMBL" id="QKWP01002421">
    <property type="protein sequence ID" value="RIB03394.1"/>
    <property type="molecule type" value="Genomic_DNA"/>
</dbReference>
<keyword evidence="3" id="KW-1185">Reference proteome</keyword>
<organism evidence="2 3">
    <name type="scientific">Gigaspora rosea</name>
    <dbReference type="NCBI Taxonomy" id="44941"/>
    <lineage>
        <taxon>Eukaryota</taxon>
        <taxon>Fungi</taxon>
        <taxon>Fungi incertae sedis</taxon>
        <taxon>Mucoromycota</taxon>
        <taxon>Glomeromycotina</taxon>
        <taxon>Glomeromycetes</taxon>
        <taxon>Diversisporales</taxon>
        <taxon>Gigasporaceae</taxon>
        <taxon>Gigaspora</taxon>
    </lineage>
</organism>
<comment type="caution">
    <text evidence="2">The sequence shown here is derived from an EMBL/GenBank/DDBJ whole genome shotgun (WGS) entry which is preliminary data.</text>
</comment>
<dbReference type="PANTHER" id="PTHR45774:SF3">
    <property type="entry name" value="BTB (POZ) DOMAIN-CONTAINING 2B-RELATED"/>
    <property type="match status" value="1"/>
</dbReference>
<evidence type="ECO:0000313" key="3">
    <source>
        <dbReference type="Proteomes" id="UP000266673"/>
    </source>
</evidence>
<sequence>MLVAYEFFFDELAKNLETHLIETETHSHWLRLNFTRIYQKIFQNNKPQELQKWCNDIVVKYPNKIFDSEDFFSLQENTLVSLISRDDLQMKEVKIWNHVIKWGIAQNPGLPSDPEDWSNENSIVLKTTLRNCLPHIRYFQMSSDEVIYNVRPYQQILEKNLWKDITNKFMSPNLQVSSIILPLRIISTPKLPRRNTDSFSTIINEEHEAEIASWVDNKESTYSVTNNPYEFKLLLRGTRDGFTSDSFWQLCDKQTNLVVVMKVKDSDEILGGYNPIGWDKPTRKSFYKYCNDCFIFSLKNGSIHTSILSRVKHPEYAIKCCTGRCCPIFGCNGNKGELVMFNNCNQYRKCCNQHISYEKRIRNESTYNSKGNSWFSVEEYEIFQISKKF</sequence>
<proteinExistence type="predicted"/>
<dbReference type="Proteomes" id="UP000266673">
    <property type="component" value="Unassembled WGS sequence"/>
</dbReference>
<reference evidence="2 3" key="1">
    <citation type="submission" date="2018-06" db="EMBL/GenBank/DDBJ databases">
        <title>Comparative genomics reveals the genomic features of Rhizophagus irregularis, R. cerebriforme, R. diaphanum and Gigaspora rosea, and their symbiotic lifestyle signature.</title>
        <authorList>
            <person name="Morin E."/>
            <person name="San Clemente H."/>
            <person name="Chen E.C.H."/>
            <person name="De La Providencia I."/>
            <person name="Hainaut M."/>
            <person name="Kuo A."/>
            <person name="Kohler A."/>
            <person name="Murat C."/>
            <person name="Tang N."/>
            <person name="Roy S."/>
            <person name="Loubradou J."/>
            <person name="Henrissat B."/>
            <person name="Grigoriev I.V."/>
            <person name="Corradi N."/>
            <person name="Roux C."/>
            <person name="Martin F.M."/>
        </authorList>
    </citation>
    <scope>NUCLEOTIDE SEQUENCE [LARGE SCALE GENOMIC DNA]</scope>
    <source>
        <strain evidence="2 3">DAOM 194757</strain>
    </source>
</reference>
<dbReference type="InterPro" id="IPR006571">
    <property type="entry name" value="TLDc_dom"/>
</dbReference>
<dbReference type="PROSITE" id="PS51886">
    <property type="entry name" value="TLDC"/>
    <property type="match status" value="1"/>
</dbReference>
<evidence type="ECO:0000259" key="1">
    <source>
        <dbReference type="PROSITE" id="PS51886"/>
    </source>
</evidence>
<accession>A0A397TZL2</accession>
<dbReference type="Pfam" id="PF07534">
    <property type="entry name" value="TLD"/>
    <property type="match status" value="1"/>
</dbReference>
<gene>
    <name evidence="2" type="ORF">C2G38_784438</name>
</gene>
<dbReference type="InterPro" id="IPR011705">
    <property type="entry name" value="BACK"/>
</dbReference>
<name>A0A397TZL2_9GLOM</name>
<dbReference type="OrthoDB" id="5430411at2759"/>